<dbReference type="SUPFAM" id="SSF47781">
    <property type="entry name" value="RuvA domain 2-like"/>
    <property type="match status" value="1"/>
</dbReference>
<evidence type="ECO:0000313" key="5">
    <source>
        <dbReference type="Proteomes" id="UP000323632"/>
    </source>
</evidence>
<accession>A0A5M6CNK5</accession>
<sequence length="369" mass="40903">MNIEAEDELLYRIALTHTDQIGYKFGRRLLHLFGSAKAIFNASPKQLKTIEGIGETKAKLFSAAPDLKKAAVEVEFILKHNIQPLFILDDNYPEKLKECDDAPLMLYYKGTQPLKHKKMVAIIGSRENTDYGARMTEELIEGLKLEDIIIISGLALGIDGIAHRKALQTGLPTIAVVAHGLDTIYPPQHKHIAREMVKHGGLLTEYPSKTIPDKYNFPMRNRIVAGLSDVTIVVETAKKGGAMITAKLAASYNREVAAFPGRTIDKKSEGCNYLIRTNIAQLITGADDLLEMMNWKNDNHGKAVQAKLFNHLTDEEMKIADVLGNAEGMHIDELLLKSSFNPAQLSAMLLTMELNGAVKALPGKRFRMT</sequence>
<dbReference type="Pfam" id="PF17782">
    <property type="entry name" value="WHD_DprA"/>
    <property type="match status" value="1"/>
</dbReference>
<dbReference type="InterPro" id="IPR010994">
    <property type="entry name" value="RuvA_2-like"/>
</dbReference>
<dbReference type="PANTHER" id="PTHR43022">
    <property type="entry name" value="PROTEIN SMF"/>
    <property type="match status" value="1"/>
</dbReference>
<evidence type="ECO:0000256" key="1">
    <source>
        <dbReference type="ARBA" id="ARBA00006525"/>
    </source>
</evidence>
<proteinExistence type="inferred from homology"/>
<protein>
    <submittedName>
        <fullName evidence="4">DNA-protecting protein DprA</fullName>
    </submittedName>
</protein>
<dbReference type="InterPro" id="IPR057666">
    <property type="entry name" value="DrpA_SLOG"/>
</dbReference>
<dbReference type="InterPro" id="IPR003488">
    <property type="entry name" value="DprA"/>
</dbReference>
<dbReference type="RefSeq" id="WP_150031163.1">
    <property type="nucleotide sequence ID" value="NZ_VWSH01000001.1"/>
</dbReference>
<dbReference type="Gene3D" id="3.40.50.450">
    <property type="match status" value="1"/>
</dbReference>
<evidence type="ECO:0000259" key="2">
    <source>
        <dbReference type="Pfam" id="PF02481"/>
    </source>
</evidence>
<dbReference type="NCBIfam" id="TIGR00732">
    <property type="entry name" value="dprA"/>
    <property type="match status" value="1"/>
</dbReference>
<feature type="domain" description="DprA winged helix" evidence="3">
    <location>
        <begin position="311"/>
        <end position="364"/>
    </location>
</feature>
<dbReference type="InterPro" id="IPR041614">
    <property type="entry name" value="DprA_WH"/>
</dbReference>
<comment type="similarity">
    <text evidence="1">Belongs to the DprA/Smf family.</text>
</comment>
<name>A0A5M6CNK5_9BACT</name>
<evidence type="ECO:0000259" key="3">
    <source>
        <dbReference type="Pfam" id="PF17782"/>
    </source>
</evidence>
<dbReference type="GO" id="GO:0009294">
    <property type="term" value="P:DNA-mediated transformation"/>
    <property type="evidence" value="ECO:0007669"/>
    <property type="project" value="InterPro"/>
</dbReference>
<dbReference type="PANTHER" id="PTHR43022:SF1">
    <property type="entry name" value="PROTEIN SMF"/>
    <property type="match status" value="1"/>
</dbReference>
<keyword evidence="5" id="KW-1185">Reference proteome</keyword>
<dbReference type="InterPro" id="IPR036388">
    <property type="entry name" value="WH-like_DNA-bd_sf"/>
</dbReference>
<dbReference type="Proteomes" id="UP000323632">
    <property type="component" value="Unassembled WGS sequence"/>
</dbReference>
<dbReference type="EMBL" id="VWSH01000001">
    <property type="protein sequence ID" value="KAA5536586.1"/>
    <property type="molecule type" value="Genomic_DNA"/>
</dbReference>
<organism evidence="4 5">
    <name type="scientific">Taibaiella lutea</name>
    <dbReference type="NCBI Taxonomy" id="2608001"/>
    <lineage>
        <taxon>Bacteria</taxon>
        <taxon>Pseudomonadati</taxon>
        <taxon>Bacteroidota</taxon>
        <taxon>Chitinophagia</taxon>
        <taxon>Chitinophagales</taxon>
        <taxon>Chitinophagaceae</taxon>
        <taxon>Taibaiella</taxon>
    </lineage>
</organism>
<evidence type="ECO:0000313" key="4">
    <source>
        <dbReference type="EMBL" id="KAA5536586.1"/>
    </source>
</evidence>
<comment type="caution">
    <text evidence="4">The sequence shown here is derived from an EMBL/GenBank/DDBJ whole genome shotgun (WGS) entry which is preliminary data.</text>
</comment>
<reference evidence="4 5" key="1">
    <citation type="submission" date="2019-09" db="EMBL/GenBank/DDBJ databases">
        <title>Genome sequence and assembly of Taibaiella sp.</title>
        <authorList>
            <person name="Chhetri G."/>
        </authorList>
    </citation>
    <scope>NUCLEOTIDE SEQUENCE [LARGE SCALE GENOMIC DNA]</scope>
    <source>
        <strain evidence="4 5">KVB11</strain>
    </source>
</reference>
<gene>
    <name evidence="4" type="primary">dprA</name>
    <name evidence="4" type="ORF">F0919_02645</name>
</gene>
<dbReference type="SUPFAM" id="SSF102405">
    <property type="entry name" value="MCP/YpsA-like"/>
    <property type="match status" value="1"/>
</dbReference>
<dbReference type="AlphaFoldDB" id="A0A5M6CNK5"/>
<dbReference type="Gene3D" id="1.10.10.10">
    <property type="entry name" value="Winged helix-like DNA-binding domain superfamily/Winged helix DNA-binding domain"/>
    <property type="match status" value="1"/>
</dbReference>
<feature type="domain" description="Smf/DprA SLOG" evidence="2">
    <location>
        <begin position="85"/>
        <end position="293"/>
    </location>
</feature>
<dbReference type="Pfam" id="PF02481">
    <property type="entry name" value="DNA_processg_A"/>
    <property type="match status" value="1"/>
</dbReference>